<feature type="transmembrane region" description="Helical" evidence="1">
    <location>
        <begin position="98"/>
        <end position="117"/>
    </location>
</feature>
<dbReference type="AlphaFoldDB" id="A0A069D1M4"/>
<evidence type="ECO:0008006" key="4">
    <source>
        <dbReference type="Google" id="ProtNLM"/>
    </source>
</evidence>
<dbReference type="OrthoDB" id="9781069at2"/>
<dbReference type="STRING" id="1329250.WOSG25_080780"/>
<accession>A0A069D1M4</accession>
<keyword evidence="1" id="KW-1133">Transmembrane helix</keyword>
<feature type="transmembrane region" description="Helical" evidence="1">
    <location>
        <begin position="32"/>
        <end position="58"/>
    </location>
</feature>
<name>A0A069D1M4_WEIOS</name>
<protein>
    <recommendedName>
        <fullName evidence="4">TraX protein</fullName>
    </recommendedName>
</protein>
<gene>
    <name evidence="2" type="ORF">WOSG25_080780</name>
</gene>
<feature type="transmembrane region" description="Helical" evidence="1">
    <location>
        <begin position="192"/>
        <end position="209"/>
    </location>
</feature>
<dbReference type="InterPro" id="IPR008875">
    <property type="entry name" value="TraX"/>
</dbReference>
<reference evidence="3" key="1">
    <citation type="journal article" date="2014" name="Genome Announc.">
        <title>Draft genome sequence of Weissella oryzae SG25T, isolated from fermented rice grains.</title>
        <authorList>
            <person name="Tanizawa Y."/>
            <person name="Fujisawa T."/>
            <person name="Mochizuki T."/>
            <person name="Kaminuma E."/>
            <person name="Suzuki Y."/>
            <person name="Nakamura Y."/>
            <person name="Tohno M."/>
        </authorList>
    </citation>
    <scope>NUCLEOTIDE SEQUENCE [LARGE SCALE GENOMIC DNA]</scope>
    <source>
        <strain evidence="3">DSM 25784 / JCM 18191 / LMG 30913 / SG25</strain>
    </source>
</reference>
<dbReference type="RefSeq" id="WP_027699251.1">
    <property type="nucleotide sequence ID" value="NZ_DF820491.1"/>
</dbReference>
<keyword evidence="3" id="KW-1185">Reference proteome</keyword>
<evidence type="ECO:0000313" key="2">
    <source>
        <dbReference type="EMBL" id="GAK31246.1"/>
    </source>
</evidence>
<evidence type="ECO:0000313" key="3">
    <source>
        <dbReference type="Proteomes" id="UP000030643"/>
    </source>
</evidence>
<dbReference type="eggNOG" id="ENOG5031X62">
    <property type="taxonomic scope" value="Bacteria"/>
</dbReference>
<feature type="transmembrane region" description="Helical" evidence="1">
    <location>
        <begin position="129"/>
        <end position="151"/>
    </location>
</feature>
<evidence type="ECO:0000256" key="1">
    <source>
        <dbReference type="SAM" id="Phobius"/>
    </source>
</evidence>
<keyword evidence="1" id="KW-0472">Membrane</keyword>
<proteinExistence type="predicted"/>
<dbReference type="Pfam" id="PF05857">
    <property type="entry name" value="TraX"/>
    <property type="match status" value="1"/>
</dbReference>
<keyword evidence="1" id="KW-0812">Transmembrane</keyword>
<organism evidence="2 3">
    <name type="scientific">Weissella oryzae (strain DSM 25784 / JCM 18191 / LMG 30913 / SG25)</name>
    <dbReference type="NCBI Taxonomy" id="1329250"/>
    <lineage>
        <taxon>Bacteria</taxon>
        <taxon>Bacillati</taxon>
        <taxon>Bacillota</taxon>
        <taxon>Bacilli</taxon>
        <taxon>Lactobacillales</taxon>
        <taxon>Lactobacillaceae</taxon>
        <taxon>Weissella</taxon>
    </lineage>
</organism>
<feature type="transmembrane region" description="Helical" evidence="1">
    <location>
        <begin position="239"/>
        <end position="258"/>
    </location>
</feature>
<feature type="transmembrane region" description="Helical" evidence="1">
    <location>
        <begin position="163"/>
        <end position="185"/>
    </location>
</feature>
<feature type="transmembrane region" description="Helical" evidence="1">
    <location>
        <begin position="70"/>
        <end position="92"/>
    </location>
</feature>
<sequence>MFSKINGHWGINSFGLKVIGIVLMVADHIHEMFYYVGAPEFLTMVGRVVAPIFLFLAAEGYHYTHSKIKYLRNLLIGFWITALMEMLLQNWLPNQHIVLINSIFGTLFLGVLAMWVFDSLKHPRQAPKTFGWGLLGLAYLLLSNVLVILLLSANSAPNLARFALFLPTALTVEGGFIFILLALFFHIFRGKKWLQAGVLVILGLALFFLNGHGDFAWLLVFAAPLILLYTGKEGRKEKWFFYIFYPSHIALLYIIATLCFPK</sequence>
<dbReference type="EMBL" id="DF820491">
    <property type="protein sequence ID" value="GAK31246.1"/>
    <property type="molecule type" value="Genomic_DNA"/>
</dbReference>
<feature type="transmembrane region" description="Helical" evidence="1">
    <location>
        <begin position="7"/>
        <end position="26"/>
    </location>
</feature>
<dbReference type="Proteomes" id="UP000030643">
    <property type="component" value="Unassembled WGS sequence"/>
</dbReference>